<dbReference type="PANTHER" id="PTHR15243:SF0">
    <property type="entry name" value="SERINE_THREONINE-PROTEIN KINASE 19"/>
    <property type="match status" value="1"/>
</dbReference>
<evidence type="ECO:0000313" key="2">
    <source>
        <dbReference type="EMBL" id="CAF0972891.1"/>
    </source>
</evidence>
<dbReference type="InterPro" id="IPR018865">
    <property type="entry name" value="STK19-like"/>
</dbReference>
<evidence type="ECO:0000313" key="3">
    <source>
        <dbReference type="EMBL" id="CAF1174169.1"/>
    </source>
</evidence>
<comment type="similarity">
    <text evidence="1">Belongs to the STK19 family.</text>
</comment>
<name>A0A814UFG3_ADIRI</name>
<organism evidence="3 4">
    <name type="scientific">Adineta ricciae</name>
    <name type="common">Rotifer</name>
    <dbReference type="NCBI Taxonomy" id="249248"/>
    <lineage>
        <taxon>Eukaryota</taxon>
        <taxon>Metazoa</taxon>
        <taxon>Spiralia</taxon>
        <taxon>Gnathifera</taxon>
        <taxon>Rotifera</taxon>
        <taxon>Eurotatoria</taxon>
        <taxon>Bdelloidea</taxon>
        <taxon>Adinetida</taxon>
        <taxon>Adinetidae</taxon>
        <taxon>Adineta</taxon>
    </lineage>
</organism>
<dbReference type="EMBL" id="CAJNOR010001624">
    <property type="protein sequence ID" value="CAF1174169.1"/>
    <property type="molecule type" value="Genomic_DNA"/>
</dbReference>
<dbReference type="PANTHER" id="PTHR15243">
    <property type="entry name" value="SERINE/THREONINE-PROTEIN KINASE 19"/>
    <property type="match status" value="1"/>
</dbReference>
<gene>
    <name evidence="2" type="ORF">EDS130_LOCUS13464</name>
    <name evidence="3" type="ORF">XAT740_LOCUS22202</name>
</gene>
<dbReference type="Pfam" id="PF10494">
    <property type="entry name" value="Stk19"/>
    <property type="match status" value="1"/>
</dbReference>
<dbReference type="Proteomes" id="UP000663828">
    <property type="component" value="Unassembled WGS sequence"/>
</dbReference>
<dbReference type="EMBL" id="CAJNOJ010000053">
    <property type="protein sequence ID" value="CAF0972891.1"/>
    <property type="molecule type" value="Genomic_DNA"/>
</dbReference>
<dbReference type="AlphaFoldDB" id="A0A814UFG3"/>
<reference evidence="3" key="1">
    <citation type="submission" date="2021-02" db="EMBL/GenBank/DDBJ databases">
        <authorList>
            <person name="Nowell W R."/>
        </authorList>
    </citation>
    <scope>NUCLEOTIDE SEQUENCE</scope>
</reference>
<accession>A0A814UFG3</accession>
<proteinExistence type="inferred from homology"/>
<sequence length="255" mass="29925">MKRSYSSLTSSSKRLKTKANSLSNLPSLTSQSLTYFLDASKDAFINRFHLPPILFKHQLYAFKSNNRTLIDQQLQDMFNHNQIRLFHSDFGIMIMFTKEYHLLVERQLTEHAFSSSSIEKSRLKQRFIHDLLPKCIRLSIDKTLLENEFQLNSNDIQLLIQLGLLLPKQVDEYWFSIPNISPLIVCLEKSRRFLLQMLARRTYKEIPLEEFRLRDVKKKCLLGFDYHIYDLIGSNLAHLIDTPTGFIVRSGPEKI</sequence>
<dbReference type="Proteomes" id="UP000663852">
    <property type="component" value="Unassembled WGS sequence"/>
</dbReference>
<keyword evidence="4" id="KW-1185">Reference proteome</keyword>
<evidence type="ECO:0000256" key="1">
    <source>
        <dbReference type="ARBA" id="ARBA00093458"/>
    </source>
</evidence>
<evidence type="ECO:0000313" key="4">
    <source>
        <dbReference type="Proteomes" id="UP000663828"/>
    </source>
</evidence>
<protein>
    <submittedName>
        <fullName evidence="3">Uncharacterized protein</fullName>
    </submittedName>
</protein>
<dbReference type="OrthoDB" id="10261701at2759"/>
<comment type="caution">
    <text evidence="3">The sequence shown here is derived from an EMBL/GenBank/DDBJ whole genome shotgun (WGS) entry which is preliminary data.</text>
</comment>